<dbReference type="RefSeq" id="WP_147647223.1">
    <property type="nucleotide sequence ID" value="NZ_CP042806.1"/>
</dbReference>
<dbReference type="KEGG" id="talb:FTW19_08535"/>
<evidence type="ECO:0000313" key="3">
    <source>
        <dbReference type="Proteomes" id="UP000321820"/>
    </source>
</evidence>
<sequence>MIKLTAIRVVCLALLCAAPMAHATEAAGTANGLDLSVEPALQMQPSLYISHSLVLPYARQDFSYNGKAGATGESRWFTLARRFGGRSYFPSASQAAVSAAHPAFAQLGELPTYAGGMLRRFPQAPENSSMRVRDFSLGLSSRTLISMGMGVLDRANGVVAALGLSTRFGRLSVERGESSAPGQVMSVRPVTVFRLELPWH</sequence>
<feature type="chain" id="PRO_5022893817" evidence="1">
    <location>
        <begin position="24"/>
        <end position="200"/>
    </location>
</feature>
<keyword evidence="3" id="KW-1185">Reference proteome</keyword>
<evidence type="ECO:0000313" key="2">
    <source>
        <dbReference type="EMBL" id="QEE28033.1"/>
    </source>
</evidence>
<proteinExistence type="predicted"/>
<name>A0A5B9E706_9BACT</name>
<organism evidence="2 3">
    <name type="scientific">Terriglobus albidus</name>
    <dbReference type="NCBI Taxonomy" id="1592106"/>
    <lineage>
        <taxon>Bacteria</taxon>
        <taxon>Pseudomonadati</taxon>
        <taxon>Acidobacteriota</taxon>
        <taxon>Terriglobia</taxon>
        <taxon>Terriglobales</taxon>
        <taxon>Acidobacteriaceae</taxon>
        <taxon>Terriglobus</taxon>
    </lineage>
</organism>
<dbReference type="AlphaFoldDB" id="A0A5B9E706"/>
<accession>A0A5B9E706</accession>
<reference evidence="2 3" key="1">
    <citation type="submission" date="2019-08" db="EMBL/GenBank/DDBJ databases">
        <title>Complete genome sequence of Terriglobus albidus strain ORNL.</title>
        <authorList>
            <person name="Podar M."/>
        </authorList>
    </citation>
    <scope>NUCLEOTIDE SEQUENCE [LARGE SCALE GENOMIC DNA]</scope>
    <source>
        <strain evidence="2 3">ORNL</strain>
    </source>
</reference>
<feature type="signal peptide" evidence="1">
    <location>
        <begin position="1"/>
        <end position="23"/>
    </location>
</feature>
<protein>
    <submittedName>
        <fullName evidence="2">Uncharacterized protein</fullName>
    </submittedName>
</protein>
<gene>
    <name evidence="2" type="ORF">FTW19_08535</name>
</gene>
<evidence type="ECO:0000256" key="1">
    <source>
        <dbReference type="SAM" id="SignalP"/>
    </source>
</evidence>
<dbReference type="EMBL" id="CP042806">
    <property type="protein sequence ID" value="QEE28033.1"/>
    <property type="molecule type" value="Genomic_DNA"/>
</dbReference>
<keyword evidence="1" id="KW-0732">Signal</keyword>
<dbReference type="Proteomes" id="UP000321820">
    <property type="component" value="Chromosome"/>
</dbReference>